<gene>
    <name evidence="14" type="ORF">BDP27DRAFT_1331378</name>
</gene>
<dbReference type="CDD" id="cd11041">
    <property type="entry name" value="CYP503A1-like"/>
    <property type="match status" value="1"/>
</dbReference>
<comment type="caution">
    <text evidence="14">The sequence shown here is derived from an EMBL/GenBank/DDBJ whole genome shotgun (WGS) entry which is preliminary data.</text>
</comment>
<sequence>MPPDMFEPSGPIYIGLHIDFNSGLVCCSAILVCAFVFRMTLIGPDPLENIPSIGYSGSISSYITALRYLWDGPNMIQEGYQKYKGGLFKIPMLGYWMVVATTTTAVEDIRKADDDTMSFRHALWKFLQTDYTIGPELRLDSYHVDFLRTTLTHQLTGVFPDIYDEALCALPDAIPLSDEWKTYSAPTTVMKIVCQTSNRMFVGAPVCRNADYQKVIIGFALEILKALIGFMALPSFFKPYVVPIFSNITPSIRQCSAHLEPLILERREKQAASSDGNWEDKPNDLLMWCMDNGREAEQSVTNLTRRIILVNFAAIHMSTTALTYALYNLVTYPECIPVLRQEVESIVGIHGWSKRSLNKMLKLDSFLRETLRLHSVGTWGMQRLTLKPFTFSDGTRIPAGTMIGCPVVPMQTDPGLHNNPKEFQPWRFCGSTSGDTGDEDRKRFLQLTSTTPDFIIFGHGKVACPGRFFGSLVLKILLARMVITYDIAFESGRSRPPNIYISSASVPGDVNLVFRKRQN</sequence>
<proteinExistence type="inferred from homology"/>
<dbReference type="PANTHER" id="PTHR46206">
    <property type="entry name" value="CYTOCHROME P450"/>
    <property type="match status" value="1"/>
</dbReference>
<dbReference type="Pfam" id="PF00067">
    <property type="entry name" value="p450"/>
    <property type="match status" value="1"/>
</dbReference>
<keyword evidence="11 13" id="KW-0472">Membrane</keyword>
<dbReference type="AlphaFoldDB" id="A0A9P5PM50"/>
<dbReference type="OrthoDB" id="1844152at2759"/>
<keyword evidence="8" id="KW-0560">Oxidoreductase</keyword>
<dbReference type="PRINTS" id="PR00465">
    <property type="entry name" value="EP450IV"/>
</dbReference>
<evidence type="ECO:0000256" key="10">
    <source>
        <dbReference type="ARBA" id="ARBA00023033"/>
    </source>
</evidence>
<dbReference type="Proteomes" id="UP000772434">
    <property type="component" value="Unassembled WGS sequence"/>
</dbReference>
<evidence type="ECO:0000256" key="12">
    <source>
        <dbReference type="PIRSR" id="PIRSR602403-1"/>
    </source>
</evidence>
<comment type="similarity">
    <text evidence="3">Belongs to the cytochrome P450 family.</text>
</comment>
<dbReference type="EMBL" id="JADNRY010000096">
    <property type="protein sequence ID" value="KAF9065878.1"/>
    <property type="molecule type" value="Genomic_DNA"/>
</dbReference>
<evidence type="ECO:0000256" key="11">
    <source>
        <dbReference type="ARBA" id="ARBA00023136"/>
    </source>
</evidence>
<dbReference type="GO" id="GO:0005506">
    <property type="term" value="F:iron ion binding"/>
    <property type="evidence" value="ECO:0007669"/>
    <property type="project" value="InterPro"/>
</dbReference>
<dbReference type="PANTHER" id="PTHR46206:SF5">
    <property type="entry name" value="P450, PUTATIVE (EUROFUNG)-RELATED"/>
    <property type="match status" value="1"/>
</dbReference>
<evidence type="ECO:0000256" key="7">
    <source>
        <dbReference type="ARBA" id="ARBA00022989"/>
    </source>
</evidence>
<dbReference type="SUPFAM" id="SSF48264">
    <property type="entry name" value="Cytochrome P450"/>
    <property type="match status" value="1"/>
</dbReference>
<keyword evidence="10" id="KW-0503">Monooxygenase</keyword>
<reference evidence="14" key="1">
    <citation type="submission" date="2020-11" db="EMBL/GenBank/DDBJ databases">
        <authorList>
            <consortium name="DOE Joint Genome Institute"/>
            <person name="Ahrendt S."/>
            <person name="Riley R."/>
            <person name="Andreopoulos W."/>
            <person name="Labutti K."/>
            <person name="Pangilinan J."/>
            <person name="Ruiz-Duenas F.J."/>
            <person name="Barrasa J.M."/>
            <person name="Sanchez-Garcia M."/>
            <person name="Camarero S."/>
            <person name="Miyauchi S."/>
            <person name="Serrano A."/>
            <person name="Linde D."/>
            <person name="Babiker R."/>
            <person name="Drula E."/>
            <person name="Ayuso-Fernandez I."/>
            <person name="Pacheco R."/>
            <person name="Padilla G."/>
            <person name="Ferreira P."/>
            <person name="Barriuso J."/>
            <person name="Kellner H."/>
            <person name="Castanera R."/>
            <person name="Alfaro M."/>
            <person name="Ramirez L."/>
            <person name="Pisabarro A.G."/>
            <person name="Kuo A."/>
            <person name="Tritt A."/>
            <person name="Lipzen A."/>
            <person name="He G."/>
            <person name="Yan M."/>
            <person name="Ng V."/>
            <person name="Cullen D."/>
            <person name="Martin F."/>
            <person name="Rosso M.-N."/>
            <person name="Henrissat B."/>
            <person name="Hibbett D."/>
            <person name="Martinez A.T."/>
            <person name="Grigoriev I.V."/>
        </authorList>
    </citation>
    <scope>NUCLEOTIDE SEQUENCE</scope>
    <source>
        <strain evidence="14">AH 40177</strain>
    </source>
</reference>
<evidence type="ECO:0000256" key="9">
    <source>
        <dbReference type="ARBA" id="ARBA00023004"/>
    </source>
</evidence>
<keyword evidence="9 12" id="KW-0408">Iron</keyword>
<evidence type="ECO:0000256" key="5">
    <source>
        <dbReference type="ARBA" id="ARBA00022692"/>
    </source>
</evidence>
<feature type="binding site" description="axial binding residue" evidence="12">
    <location>
        <position position="464"/>
    </location>
    <ligand>
        <name>heme</name>
        <dbReference type="ChEBI" id="CHEBI:30413"/>
    </ligand>
    <ligandPart>
        <name>Fe</name>
        <dbReference type="ChEBI" id="CHEBI:18248"/>
    </ligandPart>
</feature>
<dbReference type="GO" id="GO:0016020">
    <property type="term" value="C:membrane"/>
    <property type="evidence" value="ECO:0007669"/>
    <property type="project" value="UniProtKB-SubCell"/>
</dbReference>
<dbReference type="GO" id="GO:0004497">
    <property type="term" value="F:monooxygenase activity"/>
    <property type="evidence" value="ECO:0007669"/>
    <property type="project" value="UniProtKB-KW"/>
</dbReference>
<accession>A0A9P5PM50</accession>
<feature type="transmembrane region" description="Helical" evidence="13">
    <location>
        <begin position="12"/>
        <end position="37"/>
    </location>
</feature>
<keyword evidence="5 13" id="KW-0812">Transmembrane</keyword>
<dbReference type="InterPro" id="IPR002403">
    <property type="entry name" value="Cyt_P450_E_grp-IV"/>
</dbReference>
<evidence type="ECO:0000256" key="13">
    <source>
        <dbReference type="SAM" id="Phobius"/>
    </source>
</evidence>
<comment type="cofactor">
    <cofactor evidence="1 12">
        <name>heme</name>
        <dbReference type="ChEBI" id="CHEBI:30413"/>
    </cofactor>
</comment>
<evidence type="ECO:0000313" key="14">
    <source>
        <dbReference type="EMBL" id="KAF9065878.1"/>
    </source>
</evidence>
<dbReference type="Gene3D" id="1.10.630.10">
    <property type="entry name" value="Cytochrome P450"/>
    <property type="match status" value="1"/>
</dbReference>
<name>A0A9P5PM50_9AGAR</name>
<protein>
    <submittedName>
        <fullName evidence="14">Cytochrome P450</fullName>
    </submittedName>
</protein>
<comment type="subcellular location">
    <subcellularLocation>
        <location evidence="2">Membrane</location>
    </subcellularLocation>
</comment>
<keyword evidence="6 12" id="KW-0479">Metal-binding</keyword>
<dbReference type="GO" id="GO:0020037">
    <property type="term" value="F:heme binding"/>
    <property type="evidence" value="ECO:0007669"/>
    <property type="project" value="InterPro"/>
</dbReference>
<organism evidence="14 15">
    <name type="scientific">Rhodocollybia butyracea</name>
    <dbReference type="NCBI Taxonomy" id="206335"/>
    <lineage>
        <taxon>Eukaryota</taxon>
        <taxon>Fungi</taxon>
        <taxon>Dikarya</taxon>
        <taxon>Basidiomycota</taxon>
        <taxon>Agaricomycotina</taxon>
        <taxon>Agaricomycetes</taxon>
        <taxon>Agaricomycetidae</taxon>
        <taxon>Agaricales</taxon>
        <taxon>Marasmiineae</taxon>
        <taxon>Omphalotaceae</taxon>
        <taxon>Rhodocollybia</taxon>
    </lineage>
</organism>
<evidence type="ECO:0000256" key="4">
    <source>
        <dbReference type="ARBA" id="ARBA00022617"/>
    </source>
</evidence>
<keyword evidence="4 12" id="KW-0349">Heme</keyword>
<dbReference type="InterPro" id="IPR036396">
    <property type="entry name" value="Cyt_P450_sf"/>
</dbReference>
<evidence type="ECO:0000256" key="1">
    <source>
        <dbReference type="ARBA" id="ARBA00001971"/>
    </source>
</evidence>
<keyword evidence="7 13" id="KW-1133">Transmembrane helix</keyword>
<evidence type="ECO:0000256" key="2">
    <source>
        <dbReference type="ARBA" id="ARBA00004370"/>
    </source>
</evidence>
<dbReference type="InterPro" id="IPR001128">
    <property type="entry name" value="Cyt_P450"/>
</dbReference>
<keyword evidence="15" id="KW-1185">Reference proteome</keyword>
<dbReference type="GO" id="GO:0016705">
    <property type="term" value="F:oxidoreductase activity, acting on paired donors, with incorporation or reduction of molecular oxygen"/>
    <property type="evidence" value="ECO:0007669"/>
    <property type="project" value="InterPro"/>
</dbReference>
<evidence type="ECO:0000256" key="8">
    <source>
        <dbReference type="ARBA" id="ARBA00023002"/>
    </source>
</evidence>
<evidence type="ECO:0000313" key="15">
    <source>
        <dbReference type="Proteomes" id="UP000772434"/>
    </source>
</evidence>
<evidence type="ECO:0000256" key="3">
    <source>
        <dbReference type="ARBA" id="ARBA00010617"/>
    </source>
</evidence>
<evidence type="ECO:0000256" key="6">
    <source>
        <dbReference type="ARBA" id="ARBA00022723"/>
    </source>
</evidence>